<dbReference type="AlphaFoldDB" id="A0AA41BAL5"/>
<reference evidence="1" key="1">
    <citation type="submission" date="2019-07" db="EMBL/GenBank/DDBJ databases">
        <title>Toxilogical consequences of a new and cryptic species of cyanobacteria (Komarekiella delphini-convector) recovered from the epidermis of a bottlenose dolphin and 1500 ft. in the air.</title>
        <authorList>
            <person name="Brown A.O."/>
            <person name="Dvorak P."/>
            <person name="Villanueva C.D."/>
            <person name="Foss A.J."/>
            <person name="Garvey A.D."/>
            <person name="Gibson Q.A."/>
            <person name="Johansen J.R."/>
            <person name="Casamatta D.A."/>
        </authorList>
    </citation>
    <scope>NUCLEOTIDE SEQUENCE</scope>
    <source>
        <strain evidence="1">SJRDD-AB1</strain>
    </source>
</reference>
<keyword evidence="2" id="KW-1185">Reference proteome</keyword>
<sequence>MMKEWKSKLFESPNSELGLNLLGLPLSIAEGTRILGICYRTWKRWNELAMNVPEYKQQHMQMLEVIAKTDVTPPILRYQVWVIGKIGEIYSQLPNGIPKKWIAQEYLRTKLDDFTEEQYHREQERFTSKTIHRVSVQ</sequence>
<dbReference type="EMBL" id="VJXY01000147">
    <property type="protein sequence ID" value="MBD6621265.1"/>
    <property type="molecule type" value="Genomic_DNA"/>
</dbReference>
<protein>
    <submittedName>
        <fullName evidence="1">Uncharacterized protein</fullName>
    </submittedName>
</protein>
<dbReference type="Proteomes" id="UP001165986">
    <property type="component" value="Unassembled WGS sequence"/>
</dbReference>
<gene>
    <name evidence="1" type="ORF">FNW02_37655</name>
</gene>
<proteinExistence type="predicted"/>
<evidence type="ECO:0000313" key="2">
    <source>
        <dbReference type="Proteomes" id="UP001165986"/>
    </source>
</evidence>
<organism evidence="1 2">
    <name type="scientific">Komarekiella delphini-convector SJRDD-AB1</name>
    <dbReference type="NCBI Taxonomy" id="2593771"/>
    <lineage>
        <taxon>Bacteria</taxon>
        <taxon>Bacillati</taxon>
        <taxon>Cyanobacteriota</taxon>
        <taxon>Cyanophyceae</taxon>
        <taxon>Nostocales</taxon>
        <taxon>Nostocaceae</taxon>
        <taxon>Komarekiella</taxon>
        <taxon>Komarekiella delphini-convector</taxon>
    </lineage>
</organism>
<evidence type="ECO:0000313" key="1">
    <source>
        <dbReference type="EMBL" id="MBD6621265.1"/>
    </source>
</evidence>
<name>A0AA41BAL5_9NOST</name>
<dbReference type="RefSeq" id="WP_191762583.1">
    <property type="nucleotide sequence ID" value="NZ_VJXY01000147.1"/>
</dbReference>
<accession>A0AA41BAL5</accession>
<comment type="caution">
    <text evidence="1">The sequence shown here is derived from an EMBL/GenBank/DDBJ whole genome shotgun (WGS) entry which is preliminary data.</text>
</comment>